<accession>A0A9P6DEF1</accession>
<sequence length="128" mass="14053">MGGDTSAEDTTLFKALQDFAGQLAKAIKWFNRQSKGETDSCHCYLTNLKAKRASLVVRTKLDFRPDDFQTKMGAGGFFFPDKARKSLRRPPLPYSGVLLAAEEYIGTGDLGTCEENPLLEPAMNGSRG</sequence>
<dbReference type="EMBL" id="MU154590">
    <property type="protein sequence ID" value="KAF9493148.1"/>
    <property type="molecule type" value="Genomic_DNA"/>
</dbReference>
<evidence type="ECO:0000313" key="1">
    <source>
        <dbReference type="EMBL" id="KAF9493148.1"/>
    </source>
</evidence>
<dbReference type="AlphaFoldDB" id="A0A9P6DEF1"/>
<proteinExistence type="predicted"/>
<name>A0A9P6DEF1_PLEER</name>
<reference evidence="1" key="1">
    <citation type="submission" date="2020-11" db="EMBL/GenBank/DDBJ databases">
        <authorList>
            <consortium name="DOE Joint Genome Institute"/>
            <person name="Ahrendt S."/>
            <person name="Riley R."/>
            <person name="Andreopoulos W."/>
            <person name="Labutti K."/>
            <person name="Pangilinan J."/>
            <person name="Ruiz-Duenas F.J."/>
            <person name="Barrasa J.M."/>
            <person name="Sanchez-Garcia M."/>
            <person name="Camarero S."/>
            <person name="Miyauchi S."/>
            <person name="Serrano A."/>
            <person name="Linde D."/>
            <person name="Babiker R."/>
            <person name="Drula E."/>
            <person name="Ayuso-Fernandez I."/>
            <person name="Pacheco R."/>
            <person name="Padilla G."/>
            <person name="Ferreira P."/>
            <person name="Barriuso J."/>
            <person name="Kellner H."/>
            <person name="Castanera R."/>
            <person name="Alfaro M."/>
            <person name="Ramirez L."/>
            <person name="Pisabarro A.G."/>
            <person name="Kuo A."/>
            <person name="Tritt A."/>
            <person name="Lipzen A."/>
            <person name="He G."/>
            <person name="Yan M."/>
            <person name="Ng V."/>
            <person name="Cullen D."/>
            <person name="Martin F."/>
            <person name="Rosso M.-N."/>
            <person name="Henrissat B."/>
            <person name="Hibbett D."/>
            <person name="Martinez A.T."/>
            <person name="Grigoriev I.V."/>
        </authorList>
    </citation>
    <scope>NUCLEOTIDE SEQUENCE</scope>
    <source>
        <strain evidence="1">ATCC 90797</strain>
    </source>
</reference>
<organism evidence="1 2">
    <name type="scientific">Pleurotus eryngii</name>
    <name type="common">Boletus of the steppes</name>
    <dbReference type="NCBI Taxonomy" id="5323"/>
    <lineage>
        <taxon>Eukaryota</taxon>
        <taxon>Fungi</taxon>
        <taxon>Dikarya</taxon>
        <taxon>Basidiomycota</taxon>
        <taxon>Agaricomycotina</taxon>
        <taxon>Agaricomycetes</taxon>
        <taxon>Agaricomycetidae</taxon>
        <taxon>Agaricales</taxon>
        <taxon>Pleurotineae</taxon>
        <taxon>Pleurotaceae</taxon>
        <taxon>Pleurotus</taxon>
    </lineage>
</organism>
<protein>
    <submittedName>
        <fullName evidence="1">Uncharacterized protein</fullName>
    </submittedName>
</protein>
<gene>
    <name evidence="1" type="ORF">BDN71DRAFT_1432732</name>
</gene>
<dbReference type="Proteomes" id="UP000807025">
    <property type="component" value="Unassembled WGS sequence"/>
</dbReference>
<evidence type="ECO:0000313" key="2">
    <source>
        <dbReference type="Proteomes" id="UP000807025"/>
    </source>
</evidence>
<keyword evidence="2" id="KW-1185">Reference proteome</keyword>
<comment type="caution">
    <text evidence="1">The sequence shown here is derived from an EMBL/GenBank/DDBJ whole genome shotgun (WGS) entry which is preliminary data.</text>
</comment>